<feature type="transmembrane region" description="Helical" evidence="6">
    <location>
        <begin position="352"/>
        <end position="373"/>
    </location>
</feature>
<gene>
    <name evidence="7" type="ORF">SAMEA4364220_00130</name>
</gene>
<dbReference type="GO" id="GO:0005886">
    <property type="term" value="C:plasma membrane"/>
    <property type="evidence" value="ECO:0007669"/>
    <property type="project" value="TreeGrafter"/>
</dbReference>
<accession>A0A239TAY2</accession>
<keyword evidence="5 6" id="KW-0472">Membrane</keyword>
<dbReference type="eggNOG" id="COG0534">
    <property type="taxonomic scope" value="Bacteria"/>
</dbReference>
<dbReference type="GO" id="GO:0015297">
    <property type="term" value="F:antiporter activity"/>
    <property type="evidence" value="ECO:0007669"/>
    <property type="project" value="InterPro"/>
</dbReference>
<proteinExistence type="inferred from homology"/>
<evidence type="ECO:0000256" key="4">
    <source>
        <dbReference type="ARBA" id="ARBA00022989"/>
    </source>
</evidence>
<keyword evidence="8" id="KW-1185">Reference proteome</keyword>
<feature type="transmembrane region" description="Helical" evidence="6">
    <location>
        <begin position="133"/>
        <end position="153"/>
    </location>
</feature>
<feature type="transmembrane region" description="Helical" evidence="6">
    <location>
        <begin position="189"/>
        <end position="210"/>
    </location>
</feature>
<dbReference type="RefSeq" id="WP_027889935.1">
    <property type="nucleotide sequence ID" value="NZ_LT906446.1"/>
</dbReference>
<dbReference type="CDD" id="cd13136">
    <property type="entry name" value="MATE_DinF_like"/>
    <property type="match status" value="1"/>
</dbReference>
<keyword evidence="3 6" id="KW-0812">Transmembrane</keyword>
<keyword evidence="4 6" id="KW-1133">Transmembrane helix</keyword>
<dbReference type="PANTHER" id="PTHR42893">
    <property type="entry name" value="PROTEIN DETOXIFICATION 44, CHLOROPLASTIC-RELATED"/>
    <property type="match status" value="1"/>
</dbReference>
<dbReference type="Proteomes" id="UP000215383">
    <property type="component" value="Chromosome 1"/>
</dbReference>
<dbReference type="PANTHER" id="PTHR42893:SF46">
    <property type="entry name" value="PROTEIN DETOXIFICATION 44, CHLOROPLASTIC"/>
    <property type="match status" value="1"/>
</dbReference>
<dbReference type="AlphaFoldDB" id="A0A239TAY2"/>
<dbReference type="GO" id="GO:0042910">
    <property type="term" value="F:xenobiotic transmembrane transporter activity"/>
    <property type="evidence" value="ECO:0007669"/>
    <property type="project" value="InterPro"/>
</dbReference>
<dbReference type="Pfam" id="PF01554">
    <property type="entry name" value="MatE"/>
    <property type="match status" value="2"/>
</dbReference>
<evidence type="ECO:0000313" key="8">
    <source>
        <dbReference type="Proteomes" id="UP000215383"/>
    </source>
</evidence>
<evidence type="ECO:0000256" key="5">
    <source>
        <dbReference type="ARBA" id="ARBA00023136"/>
    </source>
</evidence>
<organism evidence="7 8">
    <name type="scientific">Megamonas hypermegale</name>
    <dbReference type="NCBI Taxonomy" id="158847"/>
    <lineage>
        <taxon>Bacteria</taxon>
        <taxon>Bacillati</taxon>
        <taxon>Bacillota</taxon>
        <taxon>Negativicutes</taxon>
        <taxon>Selenomonadales</taxon>
        <taxon>Selenomonadaceae</taxon>
        <taxon>Megamonas</taxon>
    </lineage>
</organism>
<evidence type="ECO:0000256" key="3">
    <source>
        <dbReference type="ARBA" id="ARBA00022692"/>
    </source>
</evidence>
<comment type="similarity">
    <text evidence="2">Belongs to the multi antimicrobial extrusion (MATE) (TC 2.A.66.1) family.</text>
</comment>
<feature type="transmembrane region" description="Helical" evidence="6">
    <location>
        <begin position="385"/>
        <end position="401"/>
    </location>
</feature>
<dbReference type="InterPro" id="IPR044644">
    <property type="entry name" value="DinF-like"/>
</dbReference>
<feature type="transmembrane region" description="Helical" evidence="6">
    <location>
        <begin position="407"/>
        <end position="428"/>
    </location>
</feature>
<feature type="transmembrane region" description="Helical" evidence="6">
    <location>
        <begin position="12"/>
        <end position="35"/>
    </location>
</feature>
<dbReference type="GeneID" id="78506175"/>
<evidence type="ECO:0000256" key="1">
    <source>
        <dbReference type="ARBA" id="ARBA00004141"/>
    </source>
</evidence>
<reference evidence="7 8" key="1">
    <citation type="submission" date="2017-06" db="EMBL/GenBank/DDBJ databases">
        <authorList>
            <consortium name="Pathogen Informatics"/>
        </authorList>
    </citation>
    <scope>NUCLEOTIDE SEQUENCE [LARGE SCALE GENOMIC DNA]</scope>
    <source>
        <strain evidence="7 8">NCTC10570</strain>
    </source>
</reference>
<protein>
    <submittedName>
        <fullName evidence="7">DNA-damage-inducible SOS response protein</fullName>
    </submittedName>
</protein>
<name>A0A239TAY2_9FIRM</name>
<evidence type="ECO:0000256" key="2">
    <source>
        <dbReference type="ARBA" id="ARBA00010199"/>
    </source>
</evidence>
<dbReference type="EMBL" id="LT906446">
    <property type="protein sequence ID" value="SNU94013.1"/>
    <property type="molecule type" value="Genomic_DNA"/>
</dbReference>
<comment type="subcellular location">
    <subcellularLocation>
        <location evidence="1">Membrane</location>
        <topology evidence="1">Multi-pass membrane protein</topology>
    </subcellularLocation>
</comment>
<feature type="transmembrane region" description="Helical" evidence="6">
    <location>
        <begin position="312"/>
        <end position="332"/>
    </location>
</feature>
<feature type="transmembrane region" description="Helical" evidence="6">
    <location>
        <begin position="267"/>
        <end position="291"/>
    </location>
</feature>
<feature type="transmembrane region" description="Helical" evidence="6">
    <location>
        <begin position="85"/>
        <end position="113"/>
    </location>
</feature>
<feature type="transmembrane region" description="Helical" evidence="6">
    <location>
        <begin position="165"/>
        <end position="183"/>
    </location>
</feature>
<dbReference type="NCBIfam" id="TIGR00797">
    <property type="entry name" value="matE"/>
    <property type="match status" value="1"/>
</dbReference>
<feature type="transmembrane region" description="Helical" evidence="6">
    <location>
        <begin position="41"/>
        <end position="64"/>
    </location>
</feature>
<sequence>MVSQLTYKEYLMVTIPFMLSTVTQPLLGVVNTAIMGHMSEVFYIAAVSLGVILFNNIYWLFGFLRVSTTSFSAQALGKNSDESKFLSLFRPLVIAFIISVVFICIYPFIFAYYVEMMQPEASVISLMKKYCDIVIWGAPFVLFNYVTLGWLMGQMIIRYTMFMQISMNVVNIILSFVFVFILHMDIEGVAYSSLIAQVYGCIIGFMAIYFRGNLNFSKQYVEQLKSIKPFLSMMKVNTDLMLRTICLLTINNLFAMAGTSLGTTTLAANAVILEIIFILVYFIDGMANGVSVFSGKAFGKKDKQLLNETLQIGLRCLAVFMVVSSIVVYLMKSYLIGLMTNLPEISMYADEYSMFLVIHPICACVGLLLYGMYTGVGHTSSVRNMMFIAVIFFFICQNILVEYFANYGIWATYSLTYLLESIILILFLPQIKLKFE</sequence>
<dbReference type="InterPro" id="IPR002528">
    <property type="entry name" value="MATE_fam"/>
</dbReference>
<evidence type="ECO:0000313" key="7">
    <source>
        <dbReference type="EMBL" id="SNU94013.1"/>
    </source>
</evidence>
<evidence type="ECO:0000256" key="6">
    <source>
        <dbReference type="SAM" id="Phobius"/>
    </source>
</evidence>